<reference evidence="2 3" key="1">
    <citation type="submission" date="2019-05" db="EMBL/GenBank/DDBJ databases">
        <title>Another draft genome of Portunus trituberculatus and its Hox gene families provides insights of decapod evolution.</title>
        <authorList>
            <person name="Jeong J.-H."/>
            <person name="Song I."/>
            <person name="Kim S."/>
            <person name="Choi T."/>
            <person name="Kim D."/>
            <person name="Ryu S."/>
            <person name="Kim W."/>
        </authorList>
    </citation>
    <scope>NUCLEOTIDE SEQUENCE [LARGE SCALE GENOMIC DNA]</scope>
    <source>
        <tissue evidence="2">Muscle</tissue>
    </source>
</reference>
<dbReference type="EMBL" id="VSRR010011156">
    <property type="protein sequence ID" value="MPC52798.1"/>
    <property type="molecule type" value="Genomic_DNA"/>
</dbReference>
<name>A0A5B7G6T1_PORTR</name>
<evidence type="ECO:0000313" key="3">
    <source>
        <dbReference type="Proteomes" id="UP000324222"/>
    </source>
</evidence>
<organism evidence="2 3">
    <name type="scientific">Portunus trituberculatus</name>
    <name type="common">Swimming crab</name>
    <name type="synonym">Neptunus trituberculatus</name>
    <dbReference type="NCBI Taxonomy" id="210409"/>
    <lineage>
        <taxon>Eukaryota</taxon>
        <taxon>Metazoa</taxon>
        <taxon>Ecdysozoa</taxon>
        <taxon>Arthropoda</taxon>
        <taxon>Crustacea</taxon>
        <taxon>Multicrustacea</taxon>
        <taxon>Malacostraca</taxon>
        <taxon>Eumalacostraca</taxon>
        <taxon>Eucarida</taxon>
        <taxon>Decapoda</taxon>
        <taxon>Pleocyemata</taxon>
        <taxon>Brachyura</taxon>
        <taxon>Eubrachyura</taxon>
        <taxon>Portunoidea</taxon>
        <taxon>Portunidae</taxon>
        <taxon>Portuninae</taxon>
        <taxon>Portunus</taxon>
    </lineage>
</organism>
<gene>
    <name evidence="2" type="ORF">E2C01_046676</name>
</gene>
<dbReference type="AlphaFoldDB" id="A0A5B7G6T1"/>
<proteinExistence type="predicted"/>
<sequence>MFQEKKSSLSYKLRKEMKKERKEKRREEKEKQRQAEGKDKFREKDKNGGPTVSELVGPDNH</sequence>
<keyword evidence="3" id="KW-1185">Reference proteome</keyword>
<comment type="caution">
    <text evidence="2">The sequence shown here is derived from an EMBL/GenBank/DDBJ whole genome shotgun (WGS) entry which is preliminary data.</text>
</comment>
<feature type="region of interest" description="Disordered" evidence="1">
    <location>
        <begin position="1"/>
        <end position="61"/>
    </location>
</feature>
<feature type="compositionally biased region" description="Basic and acidic residues" evidence="1">
    <location>
        <begin position="1"/>
        <end position="47"/>
    </location>
</feature>
<protein>
    <submittedName>
        <fullName evidence="2">Uncharacterized protein</fullName>
    </submittedName>
</protein>
<evidence type="ECO:0000313" key="2">
    <source>
        <dbReference type="EMBL" id="MPC52798.1"/>
    </source>
</evidence>
<evidence type="ECO:0000256" key="1">
    <source>
        <dbReference type="SAM" id="MobiDB-lite"/>
    </source>
</evidence>
<dbReference type="Proteomes" id="UP000324222">
    <property type="component" value="Unassembled WGS sequence"/>
</dbReference>
<accession>A0A5B7G6T1</accession>